<sequence>MTTSLDYFRKYWKIFVSNSLNDNCPNFINYFYNQWLKSNWKNWKVFSSFTGYTSTNSPLEPINATIKRDFTHRRKLSTFAFIGKSMDIIRSYYIGGQKFSLTLKPTSSAIKLNG</sequence>
<keyword evidence="2" id="KW-1185">Reference proteome</keyword>
<evidence type="ECO:0000313" key="1">
    <source>
        <dbReference type="EMBL" id="CAF1042218.1"/>
    </source>
</evidence>
<proteinExistence type="predicted"/>
<reference evidence="1" key="1">
    <citation type="submission" date="2021-02" db="EMBL/GenBank/DDBJ databases">
        <authorList>
            <person name="Nowell W R."/>
        </authorList>
    </citation>
    <scope>NUCLEOTIDE SEQUENCE</scope>
    <source>
        <strain evidence="1">Ploen Becks lab</strain>
    </source>
</reference>
<accession>A0A814JU62</accession>
<dbReference type="EMBL" id="CAJNOC010005098">
    <property type="protein sequence ID" value="CAF1042218.1"/>
    <property type="molecule type" value="Genomic_DNA"/>
</dbReference>
<comment type="caution">
    <text evidence="1">The sequence shown here is derived from an EMBL/GenBank/DDBJ whole genome shotgun (WGS) entry which is preliminary data.</text>
</comment>
<dbReference type="Proteomes" id="UP000663879">
    <property type="component" value="Unassembled WGS sequence"/>
</dbReference>
<organism evidence="1 2">
    <name type="scientific">Brachionus calyciflorus</name>
    <dbReference type="NCBI Taxonomy" id="104777"/>
    <lineage>
        <taxon>Eukaryota</taxon>
        <taxon>Metazoa</taxon>
        <taxon>Spiralia</taxon>
        <taxon>Gnathifera</taxon>
        <taxon>Rotifera</taxon>
        <taxon>Eurotatoria</taxon>
        <taxon>Monogononta</taxon>
        <taxon>Pseudotrocha</taxon>
        <taxon>Ploima</taxon>
        <taxon>Brachionidae</taxon>
        <taxon>Brachionus</taxon>
    </lineage>
</organism>
<evidence type="ECO:0000313" key="2">
    <source>
        <dbReference type="Proteomes" id="UP000663879"/>
    </source>
</evidence>
<protein>
    <submittedName>
        <fullName evidence="1">Uncharacterized protein</fullName>
    </submittedName>
</protein>
<dbReference type="AlphaFoldDB" id="A0A814JU62"/>
<gene>
    <name evidence="1" type="ORF">OXX778_LOCUS18408</name>
</gene>
<dbReference type="OrthoDB" id="128946at2759"/>
<name>A0A814JU62_9BILA</name>